<dbReference type="InterPro" id="IPR007485">
    <property type="entry name" value="LPS_assembly_LptE"/>
</dbReference>
<gene>
    <name evidence="7" type="primary">rlpB</name>
    <name evidence="6" type="synonym">lptE</name>
    <name evidence="7" type="ORF">NCTC13316_01360</name>
</gene>
<dbReference type="Gene3D" id="3.30.160.150">
    <property type="entry name" value="Lipoprotein like domain"/>
    <property type="match status" value="1"/>
</dbReference>
<keyword evidence="2 6" id="KW-0472">Membrane</keyword>
<keyword evidence="3 6" id="KW-0564">Palmitate</keyword>
<comment type="similarity">
    <text evidence="6">Belongs to the LptE lipoprotein family.</text>
</comment>
<keyword evidence="8" id="KW-1185">Reference proteome</keyword>
<keyword evidence="1 6" id="KW-0732">Signal</keyword>
<organism evidence="7 8">
    <name type="scientific">Legionella busanensis</name>
    <dbReference type="NCBI Taxonomy" id="190655"/>
    <lineage>
        <taxon>Bacteria</taxon>
        <taxon>Pseudomonadati</taxon>
        <taxon>Pseudomonadota</taxon>
        <taxon>Gammaproteobacteria</taxon>
        <taxon>Legionellales</taxon>
        <taxon>Legionellaceae</taxon>
        <taxon>Legionella</taxon>
    </lineage>
</organism>
<dbReference type="Pfam" id="PF04390">
    <property type="entry name" value="LptE"/>
    <property type="match status" value="1"/>
</dbReference>
<dbReference type="GO" id="GO:0001530">
    <property type="term" value="F:lipopolysaccharide binding"/>
    <property type="evidence" value="ECO:0007669"/>
    <property type="project" value="TreeGrafter"/>
</dbReference>
<comment type="subunit">
    <text evidence="6">Component of the lipopolysaccharide transport and assembly complex. Interacts with LptD.</text>
</comment>
<dbReference type="GO" id="GO:0009279">
    <property type="term" value="C:cell outer membrane"/>
    <property type="evidence" value="ECO:0007669"/>
    <property type="project" value="UniProtKB-SubCell"/>
</dbReference>
<dbReference type="AlphaFoldDB" id="A0A378JJ85"/>
<sequence length="164" mass="18437">MIKRLVLFLSIIFIAGCGFKLRGYVEMPTAFNNIAIVIRGAHQDLGPMLKDSLQGYKIHVTDNPSQASYLLILEKDTTQQQITGVGASTTPRQYLLIYTAQYSLLKPGGEKVITSRTVTSSRQLTVNNNRILGSDAEEAMLYHEMRQDAVRQIIFQLSQLKFNQ</sequence>
<evidence type="ECO:0000256" key="6">
    <source>
        <dbReference type="HAMAP-Rule" id="MF_01186"/>
    </source>
</evidence>
<dbReference type="GO" id="GO:0015920">
    <property type="term" value="P:lipopolysaccharide transport"/>
    <property type="evidence" value="ECO:0007669"/>
    <property type="project" value="TreeGrafter"/>
</dbReference>
<comment type="subcellular location">
    <subcellularLocation>
        <location evidence="6">Cell outer membrane</location>
        <topology evidence="6">Lipid-anchor</topology>
    </subcellularLocation>
</comment>
<dbReference type="PROSITE" id="PS51257">
    <property type="entry name" value="PROKAR_LIPOPROTEIN"/>
    <property type="match status" value="1"/>
</dbReference>
<dbReference type="Proteomes" id="UP000254794">
    <property type="component" value="Unassembled WGS sequence"/>
</dbReference>
<evidence type="ECO:0000313" key="8">
    <source>
        <dbReference type="Proteomes" id="UP000254794"/>
    </source>
</evidence>
<accession>A0A378JJ85</accession>
<evidence type="ECO:0000256" key="2">
    <source>
        <dbReference type="ARBA" id="ARBA00023136"/>
    </source>
</evidence>
<dbReference type="PANTHER" id="PTHR38098:SF1">
    <property type="entry name" value="LPS-ASSEMBLY LIPOPROTEIN LPTE"/>
    <property type="match status" value="1"/>
</dbReference>
<evidence type="ECO:0000256" key="4">
    <source>
        <dbReference type="ARBA" id="ARBA00023237"/>
    </source>
</evidence>
<comment type="function">
    <text evidence="6">Together with LptD, is involved in the assembly of lipopolysaccharide (LPS) at the surface of the outer membrane. Required for the proper assembly of LptD. Binds LPS and may serve as the LPS recognition site at the outer membrane.</text>
</comment>
<reference evidence="7 8" key="1">
    <citation type="submission" date="2018-06" db="EMBL/GenBank/DDBJ databases">
        <authorList>
            <consortium name="Pathogen Informatics"/>
            <person name="Doyle S."/>
        </authorList>
    </citation>
    <scope>NUCLEOTIDE SEQUENCE [LARGE SCALE GENOMIC DNA]</scope>
    <source>
        <strain evidence="7 8">NCTC13316</strain>
    </source>
</reference>
<evidence type="ECO:0000313" key="7">
    <source>
        <dbReference type="EMBL" id="STX51265.1"/>
    </source>
</evidence>
<dbReference type="EMBL" id="UGOD01000001">
    <property type="protein sequence ID" value="STX51265.1"/>
    <property type="molecule type" value="Genomic_DNA"/>
</dbReference>
<evidence type="ECO:0000256" key="5">
    <source>
        <dbReference type="ARBA" id="ARBA00023288"/>
    </source>
</evidence>
<dbReference type="GO" id="GO:1990351">
    <property type="term" value="C:transporter complex"/>
    <property type="evidence" value="ECO:0007669"/>
    <property type="project" value="TreeGrafter"/>
</dbReference>
<evidence type="ECO:0000256" key="3">
    <source>
        <dbReference type="ARBA" id="ARBA00023139"/>
    </source>
</evidence>
<keyword evidence="4 6" id="KW-0998">Cell outer membrane</keyword>
<protein>
    <recommendedName>
        <fullName evidence="6">LPS-assembly lipoprotein LptE</fullName>
    </recommendedName>
</protein>
<proteinExistence type="inferred from homology"/>
<dbReference type="OrthoDB" id="7349153at2"/>
<dbReference type="RefSeq" id="WP_115330912.1">
    <property type="nucleotide sequence ID" value="NZ_CAAAHP010000001.1"/>
</dbReference>
<dbReference type="HAMAP" id="MF_01186">
    <property type="entry name" value="LPS_assembly_LptE"/>
    <property type="match status" value="1"/>
</dbReference>
<dbReference type="PANTHER" id="PTHR38098">
    <property type="entry name" value="LPS-ASSEMBLY LIPOPROTEIN LPTE"/>
    <property type="match status" value="1"/>
</dbReference>
<evidence type="ECO:0000256" key="1">
    <source>
        <dbReference type="ARBA" id="ARBA00022729"/>
    </source>
</evidence>
<keyword evidence="5 6" id="KW-0449">Lipoprotein</keyword>
<dbReference type="GO" id="GO:0043165">
    <property type="term" value="P:Gram-negative-bacterium-type cell outer membrane assembly"/>
    <property type="evidence" value="ECO:0007669"/>
    <property type="project" value="UniProtKB-UniRule"/>
</dbReference>
<name>A0A378JJ85_9GAMM</name>